<dbReference type="InterPro" id="IPR044893">
    <property type="entry name" value="RNA_pol_Rpb1_clamp_domain"/>
</dbReference>
<dbReference type="GO" id="GO:0008270">
    <property type="term" value="F:zinc ion binding"/>
    <property type="evidence" value="ECO:0007669"/>
    <property type="project" value="UniProtKB-UniRule"/>
</dbReference>
<dbReference type="Pfam" id="PF00623">
    <property type="entry name" value="RNA_pol_Rpb1_2"/>
    <property type="match status" value="1"/>
</dbReference>
<evidence type="ECO:0000256" key="8">
    <source>
        <dbReference type="ARBA" id="ARBA00022842"/>
    </source>
</evidence>
<feature type="binding site" evidence="11">
    <location>
        <position position="62"/>
    </location>
    <ligand>
        <name>Zn(2+)</name>
        <dbReference type="ChEBI" id="CHEBI:29105"/>
        <label>1</label>
    </ligand>
</feature>
<dbReference type="Gene3D" id="4.10.860.120">
    <property type="entry name" value="RNA polymerase II, clamp domain"/>
    <property type="match status" value="1"/>
</dbReference>
<comment type="similarity">
    <text evidence="2 11 12">Belongs to the RNA polymerase beta' chain family.</text>
</comment>
<dbReference type="EMBL" id="PDJQ01000001">
    <property type="protein sequence ID" value="PFG74146.1"/>
    <property type="molecule type" value="Genomic_DNA"/>
</dbReference>
<keyword evidence="3 11" id="KW-0240">DNA-directed RNA polymerase</keyword>
<dbReference type="SMART" id="SM00663">
    <property type="entry name" value="RPOLA_N"/>
    <property type="match status" value="1"/>
</dbReference>
<name>A0A2A9HGQ1_TEPT2</name>
<evidence type="ECO:0000259" key="15">
    <source>
        <dbReference type="SMART" id="SM00663"/>
    </source>
</evidence>
<evidence type="ECO:0000256" key="6">
    <source>
        <dbReference type="ARBA" id="ARBA00022723"/>
    </source>
</evidence>
<dbReference type="EC" id="2.7.7.6" evidence="11"/>
<evidence type="ECO:0000256" key="9">
    <source>
        <dbReference type="ARBA" id="ARBA00023163"/>
    </source>
</evidence>
<dbReference type="FunFam" id="4.10.860.120:FF:000001">
    <property type="entry name" value="DNA-directed RNA polymerase subunit beta"/>
    <property type="match status" value="1"/>
</dbReference>
<feature type="binding site" evidence="11">
    <location>
        <position position="1065"/>
    </location>
    <ligand>
        <name>Zn(2+)</name>
        <dbReference type="ChEBI" id="CHEBI:29105"/>
        <label>2</label>
    </ligand>
</feature>
<comment type="function">
    <text evidence="1 11 12">DNA-dependent RNA polymerase catalyzes the transcription of DNA into RNA using the four ribonucleoside triphosphates as substrates.</text>
</comment>
<feature type="domain" description="RNA polymerase N-terminal" evidence="15">
    <location>
        <begin position="406"/>
        <end position="685"/>
    </location>
</feature>
<dbReference type="InterPro" id="IPR045867">
    <property type="entry name" value="DNA-dir_RpoC_beta_prime"/>
</dbReference>
<dbReference type="InterPro" id="IPR007083">
    <property type="entry name" value="RNA_pol_Rpb1_4"/>
</dbReference>
<evidence type="ECO:0000256" key="12">
    <source>
        <dbReference type="RuleBase" id="RU004279"/>
    </source>
</evidence>
<feature type="binding site" evidence="11">
    <location>
        <position position="78"/>
    </location>
    <ligand>
        <name>Zn(2+)</name>
        <dbReference type="ChEBI" id="CHEBI:29105"/>
        <label>1</label>
    </ligand>
</feature>
<feature type="region of interest" description="Disordered" evidence="14">
    <location>
        <begin position="1441"/>
        <end position="1482"/>
    </location>
</feature>
<sequence>MLEVNDFNQVRIALASPEQIRSWSYGEVTKPETINYRTLKPEKDGLFCEKIFGPTKDFECYCGKYKRVRYKGIICDKCGVEVARAKVRRERMGHIELASPVSHIWFVKGTPSKLGLLLDISPRNLERVLYFAQYMITEVDEEAKNFEIRRLQRELDELLAERLAEIRPRREQLEAQLEAANRELQEKVAERQAQIEAERKISRDALEAAVLRAAETVSAAKGSILEAPIEILGDVILEAGVKVTAAQVGKVEREGRKKLEAFDKETAKLKEQESLLADTALEDAKQALYDELHPLQQKERAIREEVEEQFKERLRDLESLRDPVRDDEIVLLTENRYRELSEMFGHVFKAAMGAEAVLHVLQRLDLDALRAKLKQEILVASGMRRKKATKRLNVVEALRNSGNRPEWMIFQVLPVLPPDLRPMVQLDGGRFATSDLNDLYRRVINRNNRLKRLLDLGAPEIIIRNEKRMLQEAVDSLIDNGRRGRAVSGSGNHKLKSLSDMLKGKQGRFRQNLLGKRVDYSGRSVIVVGPELKLHQCGLPKRMALELFKPFVMHSLVAKGLAHNIKSAKRIVERARPEVWDVLDEVIKNRPVLLNRAPTLHRLGIQAFMPVLIEGSAIQLHPLVCAAFNADFDGDQMAVHVPLSREAVAEATQVLMSTKNLLSPASGDPIVAPSLDMVLGCYYMTDIDRSGRGAYREENGRPVQGLYGSFEEARLACDLGIIDMRAPIRVRTDRAVMGEGGVITEPPARPDGTRGTHIIETTVGRILFNEVLPEEIPFQNQTMDRPNLRKVVAMCYRALGGERTGEIVDRIKAVGFHYATLSGITIAVHEIQVPKNKAELLAEADRKVDALMEQYQMGLITEEERYQGTVEIWQETTEKIEKTIKEHMSEYGSLNYMASSGTKGNITQIRQMAGMRGLMADPNGKVIELPIRGSFREGLSVLEYFISTHGARKGLADTALRTADSGYLTRRLIDVAQDVIILEEDCGTTSGLWIEADGRDDLEPLRARIVGRYAAIDIVDEATGEVLCHRNEEITEAVADEIDRRGIRRVFVRTPMSCEAERGLCQLCYGRDLARGELVKLRTAVGIIAAQSIGEPGTQLTMRTFHTGGVASQTDITSGLPRVEELFEARAPKGEAIISEIDGIVEIVVENDRRIVRVTNVDTLVEEYDIPAKAELLVQDGERIVAGAALAQAPAREDQADAPLPAQPIVSRIGGTVRVVGKNKVQVVYEDREEREYPIPAAARLLVEDGQMVYAGDQLTEGAKNPQHILHIQGRDAVRKYMVEEVQKVYKSQGVNINDKHIEVITRQMLRRVKVDHPGDTGLLPGDLVDRRKFDEINNQIIAEGGEPATATPVLLGVTKASLNTDSWLAAASFQETTRVLTNAAIEGAVDRLQGLKENVIIGKLIPARAEIVVPKRETFGDLDVPEALLLEEEYELERRLAEREAGSRQRRSAVGLLEDEDDVGDDDDDMLIGADSDEDDE</sequence>
<dbReference type="RefSeq" id="WP_098503554.1">
    <property type="nucleotide sequence ID" value="NZ_PDJQ01000001.1"/>
</dbReference>
<dbReference type="CDD" id="cd02655">
    <property type="entry name" value="RNAP_beta'_C"/>
    <property type="match status" value="1"/>
</dbReference>
<comment type="cofactor">
    <cofactor evidence="11">
        <name>Zn(2+)</name>
        <dbReference type="ChEBI" id="CHEBI:29105"/>
    </cofactor>
    <text evidence="11">Binds 2 Zn(2+) ions per subunit.</text>
</comment>
<feature type="compositionally biased region" description="Acidic residues" evidence="14">
    <location>
        <begin position="1458"/>
        <end position="1482"/>
    </location>
</feature>
<dbReference type="Gene3D" id="2.40.40.20">
    <property type="match status" value="1"/>
</dbReference>
<evidence type="ECO:0000256" key="5">
    <source>
        <dbReference type="ARBA" id="ARBA00022695"/>
    </source>
</evidence>
<comment type="cofactor">
    <cofactor evidence="11">
        <name>Mg(2+)</name>
        <dbReference type="ChEBI" id="CHEBI:18420"/>
    </cofactor>
    <text evidence="11">Binds 1 Mg(2+) ion per subunit.</text>
</comment>
<dbReference type="HAMAP" id="MF_01322">
    <property type="entry name" value="RNApol_bact_RpoC"/>
    <property type="match status" value="1"/>
</dbReference>
<dbReference type="InterPro" id="IPR038120">
    <property type="entry name" value="Rpb1_funnel_sf"/>
</dbReference>
<comment type="catalytic activity">
    <reaction evidence="10 11 12">
        <text>RNA(n) + a ribonucleoside 5'-triphosphate = RNA(n+1) + diphosphate</text>
        <dbReference type="Rhea" id="RHEA:21248"/>
        <dbReference type="Rhea" id="RHEA-COMP:14527"/>
        <dbReference type="Rhea" id="RHEA-COMP:17342"/>
        <dbReference type="ChEBI" id="CHEBI:33019"/>
        <dbReference type="ChEBI" id="CHEBI:61557"/>
        <dbReference type="ChEBI" id="CHEBI:140395"/>
        <dbReference type="EC" id="2.7.7.6"/>
    </reaction>
</comment>
<dbReference type="Gene3D" id="1.10.1790.20">
    <property type="match status" value="1"/>
</dbReference>
<dbReference type="Pfam" id="PF05000">
    <property type="entry name" value="RNA_pol_Rpb1_4"/>
    <property type="match status" value="1"/>
</dbReference>
<dbReference type="InterPro" id="IPR012754">
    <property type="entry name" value="DNA-dir_RpoC_beta_prime_bact"/>
</dbReference>
<evidence type="ECO:0000256" key="3">
    <source>
        <dbReference type="ARBA" id="ARBA00022478"/>
    </source>
</evidence>
<reference evidence="16 17" key="1">
    <citation type="submission" date="2017-09" db="EMBL/GenBank/DDBJ databases">
        <title>Sequencing the genomes of two abundant thermophiles in Great Basin hot springs: Thermocrinis jamiesonii and novel Chloroflexi Thermoflexus hugenholtzii.</title>
        <authorList>
            <person name="Hedlund B."/>
        </authorList>
    </citation>
    <scope>NUCLEOTIDE SEQUENCE [LARGE SCALE GENOMIC DNA]</scope>
    <source>
        <strain evidence="16 17">G233</strain>
    </source>
</reference>
<feature type="binding site" evidence="11">
    <location>
        <position position="635"/>
    </location>
    <ligand>
        <name>Mg(2+)</name>
        <dbReference type="ChEBI" id="CHEBI:18420"/>
    </ligand>
</feature>
<keyword evidence="17" id="KW-1185">Reference proteome</keyword>
<dbReference type="InterPro" id="IPR007081">
    <property type="entry name" value="RNA_pol_Rpb1_5"/>
</dbReference>
<evidence type="ECO:0000256" key="4">
    <source>
        <dbReference type="ARBA" id="ARBA00022679"/>
    </source>
</evidence>
<dbReference type="InterPro" id="IPR006592">
    <property type="entry name" value="RNA_pol_N"/>
</dbReference>
<dbReference type="SUPFAM" id="SSF64484">
    <property type="entry name" value="beta and beta-prime subunits of DNA dependent RNA-polymerase"/>
    <property type="match status" value="1"/>
</dbReference>
<proteinExistence type="inferred from homology"/>
<evidence type="ECO:0000256" key="11">
    <source>
        <dbReference type="HAMAP-Rule" id="MF_01322"/>
    </source>
</evidence>
<keyword evidence="4 11" id="KW-0808">Transferase</keyword>
<keyword evidence="5 11" id="KW-0548">Nucleotidyltransferase</keyword>
<dbReference type="Gene3D" id="1.10.132.30">
    <property type="match status" value="1"/>
</dbReference>
<evidence type="ECO:0000313" key="16">
    <source>
        <dbReference type="EMBL" id="PFG74146.1"/>
    </source>
</evidence>
<dbReference type="Gene3D" id="2.40.50.100">
    <property type="match status" value="2"/>
</dbReference>
<dbReference type="Gene3D" id="1.10.150.390">
    <property type="match status" value="1"/>
</dbReference>
<keyword evidence="7 11" id="KW-0862">Zinc</keyword>
<evidence type="ECO:0000256" key="1">
    <source>
        <dbReference type="ARBA" id="ARBA00004026"/>
    </source>
</evidence>
<dbReference type="InterPro" id="IPR000722">
    <property type="entry name" value="RNA_pol_asu"/>
</dbReference>
<comment type="subunit">
    <text evidence="11">The RNAP catalytic core consists of 2 alpha, 1 beta, 1 beta' and 1 omega subunit. When a sigma factor is associated with the core the holoenzyme is formed, which can initiate transcription.</text>
</comment>
<comment type="caution">
    <text evidence="16">The sequence shown here is derived from an EMBL/GenBank/DDBJ whole genome shotgun (WGS) entry which is preliminary data.</text>
</comment>
<keyword evidence="6 11" id="KW-0479">Metal-binding</keyword>
<keyword evidence="9 11" id="KW-0804">Transcription</keyword>
<evidence type="ECO:0000256" key="7">
    <source>
        <dbReference type="ARBA" id="ARBA00022833"/>
    </source>
</evidence>
<protein>
    <recommendedName>
        <fullName evidence="11">DNA-directed RNA polymerase subunit beta'</fullName>
        <shortName evidence="11">RNAP subunit beta'</shortName>
        <ecNumber evidence="11">2.7.7.6</ecNumber>
    </recommendedName>
    <alternativeName>
        <fullName evidence="11">RNA polymerase subunit beta'</fullName>
    </alternativeName>
    <alternativeName>
        <fullName evidence="11">Transcriptase subunit beta'</fullName>
    </alternativeName>
</protein>
<dbReference type="InterPro" id="IPR007066">
    <property type="entry name" value="RNA_pol_Rpb1_3"/>
</dbReference>
<dbReference type="PANTHER" id="PTHR19376:SF54">
    <property type="entry name" value="DNA-DIRECTED RNA POLYMERASE SUBUNIT BETA"/>
    <property type="match status" value="1"/>
</dbReference>
<evidence type="ECO:0000256" key="10">
    <source>
        <dbReference type="ARBA" id="ARBA00048552"/>
    </source>
</evidence>
<feature type="binding site" evidence="11">
    <location>
        <position position="986"/>
    </location>
    <ligand>
        <name>Zn(2+)</name>
        <dbReference type="ChEBI" id="CHEBI:29105"/>
        <label>2</label>
    </ligand>
</feature>
<feature type="binding site" evidence="11">
    <location>
        <position position="1058"/>
    </location>
    <ligand>
        <name>Zn(2+)</name>
        <dbReference type="ChEBI" id="CHEBI:29105"/>
        <label>2</label>
    </ligand>
</feature>
<feature type="coiled-coil region" evidence="13">
    <location>
        <begin position="141"/>
        <end position="201"/>
    </location>
</feature>
<feature type="binding site" evidence="11">
    <location>
        <position position="631"/>
    </location>
    <ligand>
        <name>Mg(2+)</name>
        <dbReference type="ChEBI" id="CHEBI:18420"/>
    </ligand>
</feature>
<dbReference type="Gene3D" id="1.10.40.90">
    <property type="match status" value="1"/>
</dbReference>
<dbReference type="GO" id="GO:0000287">
    <property type="term" value="F:magnesium ion binding"/>
    <property type="evidence" value="ECO:0007669"/>
    <property type="project" value="UniProtKB-UniRule"/>
</dbReference>
<evidence type="ECO:0000256" key="2">
    <source>
        <dbReference type="ARBA" id="ARBA00006460"/>
    </source>
</evidence>
<feature type="binding site" evidence="11">
    <location>
        <position position="1068"/>
    </location>
    <ligand>
        <name>Zn(2+)</name>
        <dbReference type="ChEBI" id="CHEBI:29105"/>
        <label>2</label>
    </ligand>
</feature>
<dbReference type="Proteomes" id="UP000223071">
    <property type="component" value="Unassembled WGS sequence"/>
</dbReference>
<dbReference type="Pfam" id="PF04998">
    <property type="entry name" value="RNA_pol_Rpb1_5"/>
    <property type="match status" value="1"/>
</dbReference>
<dbReference type="GO" id="GO:0003677">
    <property type="term" value="F:DNA binding"/>
    <property type="evidence" value="ECO:0007669"/>
    <property type="project" value="UniProtKB-UniRule"/>
</dbReference>
<feature type="binding site" evidence="11">
    <location>
        <position position="75"/>
    </location>
    <ligand>
        <name>Zn(2+)</name>
        <dbReference type="ChEBI" id="CHEBI:29105"/>
        <label>1</label>
    </ligand>
</feature>
<keyword evidence="8 11" id="KW-0460">Magnesium</keyword>
<dbReference type="GO" id="GO:0003899">
    <property type="term" value="F:DNA-directed RNA polymerase activity"/>
    <property type="evidence" value="ECO:0007669"/>
    <property type="project" value="UniProtKB-UniRule"/>
</dbReference>
<organism evidence="16 17">
    <name type="scientific">Tepidiforma thermophila (strain KCTC 52669 / CGMCC 1.13589 / G233)</name>
    <dbReference type="NCBI Taxonomy" id="2761530"/>
    <lineage>
        <taxon>Bacteria</taxon>
        <taxon>Bacillati</taxon>
        <taxon>Chloroflexota</taxon>
        <taxon>Tepidiformia</taxon>
        <taxon>Tepidiformales</taxon>
        <taxon>Tepidiformaceae</taxon>
        <taxon>Tepidiforma</taxon>
    </lineage>
</organism>
<keyword evidence="13" id="KW-0175">Coiled coil</keyword>
<evidence type="ECO:0000256" key="14">
    <source>
        <dbReference type="SAM" id="MobiDB-lite"/>
    </source>
</evidence>
<dbReference type="Pfam" id="PF04997">
    <property type="entry name" value="RNA_pol_Rpb1_1"/>
    <property type="match status" value="2"/>
</dbReference>
<gene>
    <name evidence="11" type="primary">rpoC</name>
    <name evidence="16" type="ORF">A9A59_1357</name>
</gene>
<accession>A0A2A9HGQ1</accession>
<dbReference type="GO" id="GO:0006351">
    <property type="term" value="P:DNA-templated transcription"/>
    <property type="evidence" value="ECO:0007669"/>
    <property type="project" value="UniProtKB-UniRule"/>
</dbReference>
<feature type="binding site" evidence="11">
    <location>
        <position position="633"/>
    </location>
    <ligand>
        <name>Mg(2+)</name>
        <dbReference type="ChEBI" id="CHEBI:18420"/>
    </ligand>
</feature>
<evidence type="ECO:0000313" key="17">
    <source>
        <dbReference type="Proteomes" id="UP000223071"/>
    </source>
</evidence>
<feature type="binding site" evidence="11">
    <location>
        <position position="60"/>
    </location>
    <ligand>
        <name>Zn(2+)</name>
        <dbReference type="ChEBI" id="CHEBI:29105"/>
        <label>1</label>
    </ligand>
</feature>
<dbReference type="InterPro" id="IPR042102">
    <property type="entry name" value="RNA_pol_Rpb1_3_sf"/>
</dbReference>
<dbReference type="PANTHER" id="PTHR19376">
    <property type="entry name" value="DNA-DIRECTED RNA POLYMERASE"/>
    <property type="match status" value="1"/>
</dbReference>
<dbReference type="CDD" id="cd01609">
    <property type="entry name" value="RNAP_beta'_N"/>
    <property type="match status" value="1"/>
</dbReference>
<dbReference type="Pfam" id="PF04983">
    <property type="entry name" value="RNA_pol_Rpb1_3"/>
    <property type="match status" value="1"/>
</dbReference>
<evidence type="ECO:0000256" key="13">
    <source>
        <dbReference type="SAM" id="Coils"/>
    </source>
</evidence>
<dbReference type="Gene3D" id="1.10.274.100">
    <property type="entry name" value="RNA polymerase Rpb1, domain 3"/>
    <property type="match status" value="1"/>
</dbReference>
<dbReference type="NCBIfam" id="TIGR02386">
    <property type="entry name" value="rpoC_TIGR"/>
    <property type="match status" value="1"/>
</dbReference>
<dbReference type="InterPro" id="IPR007080">
    <property type="entry name" value="RNA_pol_Rpb1_1"/>
</dbReference>
<dbReference type="GO" id="GO:0000428">
    <property type="term" value="C:DNA-directed RNA polymerase complex"/>
    <property type="evidence" value="ECO:0007669"/>
    <property type="project" value="UniProtKB-KW"/>
</dbReference>